<protein>
    <recommendedName>
        <fullName evidence="6">Monovalent cation/H(+) antiporter subunit G</fullName>
    </recommendedName>
</protein>
<gene>
    <name evidence="4" type="ORF">GCM10009802_23550</name>
</gene>
<accession>A0ABN2Y196</accession>
<comment type="similarity">
    <text evidence="1">Belongs to the CPA3 antiporters (TC 2.A.63) subunit G family.</text>
</comment>
<feature type="region of interest" description="Disordered" evidence="2">
    <location>
        <begin position="110"/>
        <end position="135"/>
    </location>
</feature>
<feature type="compositionally biased region" description="Pro residues" evidence="2">
    <location>
        <begin position="125"/>
        <end position="135"/>
    </location>
</feature>
<dbReference type="Pfam" id="PF03334">
    <property type="entry name" value="PhaG_MnhG_YufB"/>
    <property type="match status" value="1"/>
</dbReference>
<evidence type="ECO:0000313" key="5">
    <source>
        <dbReference type="Proteomes" id="UP001500443"/>
    </source>
</evidence>
<evidence type="ECO:0008006" key="6">
    <source>
        <dbReference type="Google" id="ProtNLM"/>
    </source>
</evidence>
<keyword evidence="5" id="KW-1185">Reference proteome</keyword>
<keyword evidence="3" id="KW-1133">Transmembrane helix</keyword>
<sequence>MTTVRDVITAAVLPAGAAFCLLGAVGLLRFPDVASRLHPAAKAQTLGLLLILLGTAVQMPLRHAPVLLLIAVFQMFTAPITSQIIGRTAYRTGALDRRLMFRDELADRLARDGTPVDGPDDPHGPHGPPPEEADR</sequence>
<keyword evidence="3" id="KW-0812">Transmembrane</keyword>
<dbReference type="NCBIfam" id="TIGR01300">
    <property type="entry name" value="CPA3_mnhG_phaG"/>
    <property type="match status" value="1"/>
</dbReference>
<proteinExistence type="inferred from homology"/>
<dbReference type="RefSeq" id="WP_344289745.1">
    <property type="nucleotide sequence ID" value="NZ_BAAAPF010000054.1"/>
</dbReference>
<evidence type="ECO:0000256" key="2">
    <source>
        <dbReference type="SAM" id="MobiDB-lite"/>
    </source>
</evidence>
<evidence type="ECO:0000256" key="1">
    <source>
        <dbReference type="ARBA" id="ARBA00008404"/>
    </source>
</evidence>
<feature type="transmembrane region" description="Helical" evidence="3">
    <location>
        <begin position="67"/>
        <end position="90"/>
    </location>
</feature>
<organism evidence="4 5">
    <name type="scientific">Streptomyces synnematoformans</name>
    <dbReference type="NCBI Taxonomy" id="415721"/>
    <lineage>
        <taxon>Bacteria</taxon>
        <taxon>Bacillati</taxon>
        <taxon>Actinomycetota</taxon>
        <taxon>Actinomycetes</taxon>
        <taxon>Kitasatosporales</taxon>
        <taxon>Streptomycetaceae</taxon>
        <taxon>Streptomyces</taxon>
    </lineage>
</organism>
<dbReference type="Proteomes" id="UP001500443">
    <property type="component" value="Unassembled WGS sequence"/>
</dbReference>
<keyword evidence="3" id="KW-0472">Membrane</keyword>
<dbReference type="InterPro" id="IPR005133">
    <property type="entry name" value="PhaG_MnhG_YufB"/>
</dbReference>
<reference evidence="4 5" key="1">
    <citation type="journal article" date="2019" name="Int. J. Syst. Evol. Microbiol.">
        <title>The Global Catalogue of Microorganisms (GCM) 10K type strain sequencing project: providing services to taxonomists for standard genome sequencing and annotation.</title>
        <authorList>
            <consortium name="The Broad Institute Genomics Platform"/>
            <consortium name="The Broad Institute Genome Sequencing Center for Infectious Disease"/>
            <person name="Wu L."/>
            <person name="Ma J."/>
        </authorList>
    </citation>
    <scope>NUCLEOTIDE SEQUENCE [LARGE SCALE GENOMIC DNA]</scope>
    <source>
        <strain evidence="4 5">JCM 15481</strain>
    </source>
</reference>
<dbReference type="PANTHER" id="PTHR34703:SF1">
    <property type="entry name" value="ANTIPORTER SUBUNIT MNHG2-RELATED"/>
    <property type="match status" value="1"/>
</dbReference>
<comment type="caution">
    <text evidence="4">The sequence shown here is derived from an EMBL/GenBank/DDBJ whole genome shotgun (WGS) entry which is preliminary data.</text>
</comment>
<dbReference type="EMBL" id="BAAAPF010000054">
    <property type="protein sequence ID" value="GAA2120692.1"/>
    <property type="molecule type" value="Genomic_DNA"/>
</dbReference>
<evidence type="ECO:0000313" key="4">
    <source>
        <dbReference type="EMBL" id="GAA2120692.1"/>
    </source>
</evidence>
<evidence type="ECO:0000256" key="3">
    <source>
        <dbReference type="SAM" id="Phobius"/>
    </source>
</evidence>
<dbReference type="NCBIfam" id="NF009314">
    <property type="entry name" value="PRK12674.1-2"/>
    <property type="match status" value="1"/>
</dbReference>
<dbReference type="PANTHER" id="PTHR34703">
    <property type="entry name" value="ANTIPORTER SUBUNIT MNHG2-RELATED"/>
    <property type="match status" value="1"/>
</dbReference>
<feature type="transmembrane region" description="Helical" evidence="3">
    <location>
        <begin position="12"/>
        <end position="31"/>
    </location>
</feature>
<name>A0ABN2Y196_9ACTN</name>